<dbReference type="STRING" id="101127.A0A1X2GP73"/>
<dbReference type="InterPro" id="IPR001680">
    <property type="entry name" value="WD40_rpt"/>
</dbReference>
<evidence type="ECO:0000313" key="2">
    <source>
        <dbReference type="EMBL" id="ORX58224.1"/>
    </source>
</evidence>
<dbReference type="InterPro" id="IPR051150">
    <property type="entry name" value="SWT21/TCAB1_mRNA_Telomere"/>
</dbReference>
<keyword evidence="3" id="KW-1185">Reference proteome</keyword>
<dbReference type="InterPro" id="IPR019405">
    <property type="entry name" value="Lactonase_7-beta_prop"/>
</dbReference>
<dbReference type="AlphaFoldDB" id="A0A1X2GP73"/>
<dbReference type="OrthoDB" id="239865at2759"/>
<feature type="compositionally biased region" description="Polar residues" evidence="1">
    <location>
        <begin position="11"/>
        <end position="23"/>
    </location>
</feature>
<dbReference type="SMART" id="SM00320">
    <property type="entry name" value="WD40"/>
    <property type="match status" value="4"/>
</dbReference>
<evidence type="ECO:0000256" key="1">
    <source>
        <dbReference type="SAM" id="MobiDB-lite"/>
    </source>
</evidence>
<dbReference type="PANTHER" id="PTHR13211:SF0">
    <property type="entry name" value="TELOMERASE CAJAL BODY PROTEIN 1"/>
    <property type="match status" value="1"/>
</dbReference>
<proteinExistence type="predicted"/>
<dbReference type="Gene3D" id="2.130.10.10">
    <property type="entry name" value="YVTN repeat-like/Quinoprotein amine dehydrogenase"/>
    <property type="match status" value="1"/>
</dbReference>
<feature type="region of interest" description="Disordered" evidence="1">
    <location>
        <begin position="1"/>
        <end position="29"/>
    </location>
</feature>
<gene>
    <name evidence="2" type="ORF">DM01DRAFT_261209</name>
</gene>
<reference evidence="2 3" key="1">
    <citation type="submission" date="2016-07" db="EMBL/GenBank/DDBJ databases">
        <title>Pervasive Adenine N6-methylation of Active Genes in Fungi.</title>
        <authorList>
            <consortium name="DOE Joint Genome Institute"/>
            <person name="Mondo S.J."/>
            <person name="Dannebaum R.O."/>
            <person name="Kuo R.C."/>
            <person name="Labutti K."/>
            <person name="Haridas S."/>
            <person name="Kuo A."/>
            <person name="Salamov A."/>
            <person name="Ahrendt S.R."/>
            <person name="Lipzen A."/>
            <person name="Sullivan W."/>
            <person name="Andreopoulos W.B."/>
            <person name="Clum A."/>
            <person name="Lindquist E."/>
            <person name="Daum C."/>
            <person name="Ramamoorthy G.K."/>
            <person name="Gryganskyi A."/>
            <person name="Culley D."/>
            <person name="Magnuson J.K."/>
            <person name="James T.Y."/>
            <person name="O'Malley M.A."/>
            <person name="Stajich J.E."/>
            <person name="Spatafora J.W."/>
            <person name="Visel A."/>
            <person name="Grigoriev I.V."/>
        </authorList>
    </citation>
    <scope>NUCLEOTIDE SEQUENCE [LARGE SCALE GENOMIC DNA]</scope>
    <source>
        <strain evidence="2 3">NRRL 3301</strain>
    </source>
</reference>
<sequence length="232" mass="25810">MIEVFDLQAPGHSSSTKFPTTPNRKSKDGLKGRISCLDFNPDKSGMFAAGTYNQAVGLFDQRNHQLCSKYAIDAGNGVTQVKFSPDGNHLFVASRQASAIQCWDVRQSGNLMYELNRPGKTNQRIHFDMDPTGQVLISGDQHGHVLAYDLTTLEGEDMEHKSRLHSDNMLHDDIIATATFNPAYPSMIATCSGQRKFAADDDSDDMTSDQVIDNSLRIWEWSGSYTWHSSEV</sequence>
<dbReference type="Pfam" id="PF10282">
    <property type="entry name" value="Lactonase"/>
    <property type="match status" value="1"/>
</dbReference>
<protein>
    <submittedName>
        <fullName evidence="2">WD40 repeat-like protein</fullName>
    </submittedName>
</protein>
<dbReference type="EMBL" id="MCGT01000007">
    <property type="protein sequence ID" value="ORX58224.1"/>
    <property type="molecule type" value="Genomic_DNA"/>
</dbReference>
<comment type="caution">
    <text evidence="2">The sequence shown here is derived from an EMBL/GenBank/DDBJ whole genome shotgun (WGS) entry which is preliminary data.</text>
</comment>
<organism evidence="2 3">
    <name type="scientific">Hesseltinella vesiculosa</name>
    <dbReference type="NCBI Taxonomy" id="101127"/>
    <lineage>
        <taxon>Eukaryota</taxon>
        <taxon>Fungi</taxon>
        <taxon>Fungi incertae sedis</taxon>
        <taxon>Mucoromycota</taxon>
        <taxon>Mucoromycotina</taxon>
        <taxon>Mucoromycetes</taxon>
        <taxon>Mucorales</taxon>
        <taxon>Cunninghamellaceae</taxon>
        <taxon>Hesseltinella</taxon>
    </lineage>
</organism>
<name>A0A1X2GP73_9FUNG</name>
<dbReference type="PANTHER" id="PTHR13211">
    <property type="entry name" value="TELOMERASE CAJAL BODY PROTEIN 1"/>
    <property type="match status" value="1"/>
</dbReference>
<dbReference type="SUPFAM" id="SSF50978">
    <property type="entry name" value="WD40 repeat-like"/>
    <property type="match status" value="1"/>
</dbReference>
<dbReference type="InterPro" id="IPR015943">
    <property type="entry name" value="WD40/YVTN_repeat-like_dom_sf"/>
</dbReference>
<dbReference type="InterPro" id="IPR036322">
    <property type="entry name" value="WD40_repeat_dom_sf"/>
</dbReference>
<dbReference type="Proteomes" id="UP000242146">
    <property type="component" value="Unassembled WGS sequence"/>
</dbReference>
<evidence type="ECO:0000313" key="3">
    <source>
        <dbReference type="Proteomes" id="UP000242146"/>
    </source>
</evidence>
<accession>A0A1X2GP73</accession>